<organism evidence="1 2">
    <name type="scientific">Naganishia adeliensis</name>
    <dbReference type="NCBI Taxonomy" id="92952"/>
    <lineage>
        <taxon>Eukaryota</taxon>
        <taxon>Fungi</taxon>
        <taxon>Dikarya</taxon>
        <taxon>Basidiomycota</taxon>
        <taxon>Agaricomycotina</taxon>
        <taxon>Tremellomycetes</taxon>
        <taxon>Filobasidiales</taxon>
        <taxon>Filobasidiaceae</taxon>
        <taxon>Naganishia</taxon>
    </lineage>
</organism>
<sequence>MTSSEFSMSNYQLGEPLGKGASAQVYKALNWTSGETVAIKQISISGIPTGELSDIMSEIDLLKNLNHKNIVKYRGMDFPEGNKERSGH</sequence>
<evidence type="ECO:0000313" key="2">
    <source>
        <dbReference type="Proteomes" id="UP001230649"/>
    </source>
</evidence>
<reference evidence="1" key="1">
    <citation type="submission" date="2023-04" db="EMBL/GenBank/DDBJ databases">
        <title>Draft Genome sequencing of Naganishia species isolated from polar environments using Oxford Nanopore Technology.</title>
        <authorList>
            <person name="Leo P."/>
            <person name="Venkateswaran K."/>
        </authorList>
    </citation>
    <scope>NUCLEOTIDE SEQUENCE</scope>
    <source>
        <strain evidence="1">MNA-CCFEE 5262</strain>
    </source>
</reference>
<gene>
    <name evidence="1" type="ORF">QFC20_000062</name>
</gene>
<dbReference type="EMBL" id="JASBWS010000001">
    <property type="protein sequence ID" value="KAJ9117783.1"/>
    <property type="molecule type" value="Genomic_DNA"/>
</dbReference>
<name>A0ACC2X251_9TREE</name>
<dbReference type="Proteomes" id="UP001230649">
    <property type="component" value="Unassembled WGS sequence"/>
</dbReference>
<comment type="caution">
    <text evidence="1">The sequence shown here is derived from an EMBL/GenBank/DDBJ whole genome shotgun (WGS) entry which is preliminary data.</text>
</comment>
<proteinExistence type="predicted"/>
<keyword evidence="2" id="KW-1185">Reference proteome</keyword>
<evidence type="ECO:0000313" key="1">
    <source>
        <dbReference type="EMBL" id="KAJ9117783.1"/>
    </source>
</evidence>
<accession>A0ACC2X251</accession>
<protein>
    <submittedName>
        <fullName evidence="1">Uncharacterized protein</fullName>
    </submittedName>
</protein>